<keyword evidence="3" id="KW-1003">Cell membrane</keyword>
<dbReference type="PANTHER" id="PTHR32196">
    <property type="entry name" value="ABC TRANSPORTER PERMEASE PROTEIN YPHD-RELATED-RELATED"/>
    <property type="match status" value="1"/>
</dbReference>
<feature type="transmembrane region" description="Helical" evidence="8">
    <location>
        <begin position="251"/>
        <end position="268"/>
    </location>
</feature>
<name>A0A2P7BFK4_9HYPH</name>
<gene>
    <name evidence="9" type="ORF">CU103_09515</name>
</gene>
<keyword evidence="6 8" id="KW-1133">Transmembrane helix</keyword>
<comment type="caution">
    <text evidence="9">The sequence shown here is derived from an EMBL/GenBank/DDBJ whole genome shotgun (WGS) entry which is preliminary data.</text>
</comment>
<evidence type="ECO:0000313" key="10">
    <source>
        <dbReference type="Proteomes" id="UP000241764"/>
    </source>
</evidence>
<organism evidence="9 10">
    <name type="scientific">Phyllobacterium sophorae</name>
    <dbReference type="NCBI Taxonomy" id="1520277"/>
    <lineage>
        <taxon>Bacteria</taxon>
        <taxon>Pseudomonadati</taxon>
        <taxon>Pseudomonadota</taxon>
        <taxon>Alphaproteobacteria</taxon>
        <taxon>Hyphomicrobiales</taxon>
        <taxon>Phyllobacteriaceae</taxon>
        <taxon>Phyllobacterium</taxon>
    </lineage>
</organism>
<evidence type="ECO:0000256" key="6">
    <source>
        <dbReference type="ARBA" id="ARBA00022989"/>
    </source>
</evidence>
<feature type="transmembrane region" description="Helical" evidence="8">
    <location>
        <begin position="306"/>
        <end position="323"/>
    </location>
</feature>
<dbReference type="RefSeq" id="WP_106663658.1">
    <property type="nucleotide sequence ID" value="NZ_PGGM01000003.1"/>
</dbReference>
<sequence length="332" mass="34587">MTALTKTQSGTSFGGRSQILVRFSLPLLLIVVVTIFSIALPNTYPTLINAQTIMATNAVLALLALAAIPTLVTSQFDLSIGFQLAFAQSICAGLIIYGNWHPVAAVTVTLSAGFVFGLINGWLVAYCGLNAFITTLASGIVIQGATQWYTNGGSVFGMMPPAFLALGRSSILGIPLPFFYALVFACSLWLLYSHTPWGRRAFAVGGNSRAAHLMGIPVERMVVQAFVAGSLLAATAGILSTSILGSANPNIGVNFLLPAFAAVFLGAAPAGPGRFNAWGTVLAVYALAAGIAGLQQLGSAFYIEQFFNGGALLVAIGLARYAGVRRSRKSSN</sequence>
<dbReference type="OrthoDB" id="9083442at2"/>
<feature type="transmembrane region" description="Helical" evidence="8">
    <location>
        <begin position="275"/>
        <end position="294"/>
    </location>
</feature>
<evidence type="ECO:0000313" key="9">
    <source>
        <dbReference type="EMBL" id="PSH65243.1"/>
    </source>
</evidence>
<feature type="transmembrane region" description="Helical" evidence="8">
    <location>
        <begin position="170"/>
        <end position="192"/>
    </location>
</feature>
<keyword evidence="5 8" id="KW-0812">Transmembrane</keyword>
<keyword evidence="7 8" id="KW-0472">Membrane</keyword>
<proteinExistence type="predicted"/>
<evidence type="ECO:0000256" key="1">
    <source>
        <dbReference type="ARBA" id="ARBA00004651"/>
    </source>
</evidence>
<dbReference type="GO" id="GO:0022857">
    <property type="term" value="F:transmembrane transporter activity"/>
    <property type="evidence" value="ECO:0007669"/>
    <property type="project" value="InterPro"/>
</dbReference>
<dbReference type="CDD" id="cd06579">
    <property type="entry name" value="TM_PBP1_transp_AraH_like"/>
    <property type="match status" value="1"/>
</dbReference>
<dbReference type="InterPro" id="IPR001851">
    <property type="entry name" value="ABC_transp_permease"/>
</dbReference>
<keyword evidence="4" id="KW-0997">Cell inner membrane</keyword>
<feature type="transmembrane region" description="Helical" evidence="8">
    <location>
        <begin position="20"/>
        <end position="40"/>
    </location>
</feature>
<accession>A0A2P7BFK4</accession>
<feature type="transmembrane region" description="Helical" evidence="8">
    <location>
        <begin position="46"/>
        <end position="68"/>
    </location>
</feature>
<feature type="transmembrane region" description="Helical" evidence="8">
    <location>
        <begin position="131"/>
        <end position="150"/>
    </location>
</feature>
<keyword evidence="10" id="KW-1185">Reference proteome</keyword>
<keyword evidence="2" id="KW-0813">Transport</keyword>
<dbReference type="PANTHER" id="PTHR32196:SF21">
    <property type="entry name" value="ABC TRANSPORTER PERMEASE PROTEIN YPHD-RELATED"/>
    <property type="match status" value="1"/>
</dbReference>
<evidence type="ECO:0000256" key="7">
    <source>
        <dbReference type="ARBA" id="ARBA00023136"/>
    </source>
</evidence>
<dbReference type="Proteomes" id="UP000241764">
    <property type="component" value="Unassembled WGS sequence"/>
</dbReference>
<reference evidence="10" key="1">
    <citation type="submission" date="2017-11" db="EMBL/GenBank/DDBJ databases">
        <authorList>
            <person name="Kuznetsova I."/>
            <person name="Sazanova A."/>
            <person name="Chirak E."/>
            <person name="Safronova V."/>
            <person name="Willems A."/>
        </authorList>
    </citation>
    <scope>NUCLEOTIDE SEQUENCE [LARGE SCALE GENOMIC DNA]</scope>
    <source>
        <strain evidence="10">CCBAU 03422</strain>
    </source>
</reference>
<dbReference type="EMBL" id="PGGM01000003">
    <property type="protein sequence ID" value="PSH65243.1"/>
    <property type="molecule type" value="Genomic_DNA"/>
</dbReference>
<evidence type="ECO:0000256" key="3">
    <source>
        <dbReference type="ARBA" id="ARBA00022475"/>
    </source>
</evidence>
<dbReference type="Pfam" id="PF02653">
    <property type="entry name" value="BPD_transp_2"/>
    <property type="match status" value="1"/>
</dbReference>
<evidence type="ECO:0000256" key="2">
    <source>
        <dbReference type="ARBA" id="ARBA00022448"/>
    </source>
</evidence>
<protein>
    <submittedName>
        <fullName evidence="9">ABC transporter permease</fullName>
    </submittedName>
</protein>
<evidence type="ECO:0000256" key="4">
    <source>
        <dbReference type="ARBA" id="ARBA00022519"/>
    </source>
</evidence>
<feature type="transmembrane region" description="Helical" evidence="8">
    <location>
        <begin position="80"/>
        <end position="97"/>
    </location>
</feature>
<evidence type="ECO:0000256" key="8">
    <source>
        <dbReference type="SAM" id="Phobius"/>
    </source>
</evidence>
<feature type="transmembrane region" description="Helical" evidence="8">
    <location>
        <begin position="222"/>
        <end position="245"/>
    </location>
</feature>
<feature type="transmembrane region" description="Helical" evidence="8">
    <location>
        <begin position="103"/>
        <end position="124"/>
    </location>
</feature>
<dbReference type="GO" id="GO:0005886">
    <property type="term" value="C:plasma membrane"/>
    <property type="evidence" value="ECO:0007669"/>
    <property type="project" value="UniProtKB-SubCell"/>
</dbReference>
<dbReference type="AlphaFoldDB" id="A0A2P7BFK4"/>
<evidence type="ECO:0000256" key="5">
    <source>
        <dbReference type="ARBA" id="ARBA00022692"/>
    </source>
</evidence>
<comment type="subcellular location">
    <subcellularLocation>
        <location evidence="1">Cell membrane</location>
        <topology evidence="1">Multi-pass membrane protein</topology>
    </subcellularLocation>
</comment>